<proteinExistence type="predicted"/>
<organism evidence="1 2">
    <name type="scientific">Helicobacter trogontum</name>
    <dbReference type="NCBI Taxonomy" id="50960"/>
    <lineage>
        <taxon>Bacteria</taxon>
        <taxon>Pseudomonadati</taxon>
        <taxon>Campylobacterota</taxon>
        <taxon>Epsilonproteobacteria</taxon>
        <taxon>Campylobacterales</taxon>
        <taxon>Helicobacteraceae</taxon>
        <taxon>Helicobacter</taxon>
    </lineage>
</organism>
<keyword evidence="2" id="KW-1185">Reference proteome</keyword>
<name>A0ABQ0D6H3_9HELI</name>
<reference evidence="1 2" key="1">
    <citation type="submission" date="2024-06" db="EMBL/GenBank/DDBJ databases">
        <title>Draft genome sequence of Helicobacter trogontum NHP16-4001.</title>
        <authorList>
            <person name="Rimbara E."/>
            <person name="Suzuki M."/>
        </authorList>
    </citation>
    <scope>NUCLEOTIDE SEQUENCE [LARGE SCALE GENOMIC DNA]</scope>
    <source>
        <strain evidence="1 2">NHP16-4001</strain>
    </source>
</reference>
<dbReference type="EMBL" id="BAAFHN010000083">
    <property type="protein sequence ID" value="GAB0173951.1"/>
    <property type="molecule type" value="Genomic_DNA"/>
</dbReference>
<comment type="caution">
    <text evidence="1">The sequence shown here is derived from an EMBL/GenBank/DDBJ whole genome shotgun (WGS) entry which is preliminary data.</text>
</comment>
<evidence type="ECO:0000313" key="1">
    <source>
        <dbReference type="EMBL" id="GAB0173951.1"/>
    </source>
</evidence>
<accession>A0ABQ0D6H3</accession>
<gene>
    <name evidence="1" type="ORF">NHP164001_19730</name>
</gene>
<evidence type="ECO:0000313" key="2">
    <source>
        <dbReference type="Proteomes" id="UP001562457"/>
    </source>
</evidence>
<dbReference type="Proteomes" id="UP001562457">
    <property type="component" value="Unassembled WGS sequence"/>
</dbReference>
<protein>
    <submittedName>
        <fullName evidence="1">Uncharacterized protein</fullName>
    </submittedName>
</protein>
<sequence>MCDRGLLTNELKICYVIVCLDDEKLSSNSSHNEIYENFKNMLDFKIKSSLE</sequence>